<evidence type="ECO:0000259" key="3">
    <source>
        <dbReference type="Pfam" id="PF13240"/>
    </source>
</evidence>
<keyword evidence="2" id="KW-0812">Transmembrane</keyword>
<dbReference type="KEGG" id="plen:EIM92_02040"/>
<dbReference type="Proteomes" id="UP000273145">
    <property type="component" value="Chromosome"/>
</dbReference>
<gene>
    <name evidence="4" type="ORF">EIM92_02040</name>
</gene>
<feature type="compositionally biased region" description="Pro residues" evidence="1">
    <location>
        <begin position="48"/>
        <end position="75"/>
    </location>
</feature>
<feature type="transmembrane region" description="Helical" evidence="2">
    <location>
        <begin position="209"/>
        <end position="231"/>
    </location>
</feature>
<evidence type="ECO:0000313" key="4">
    <source>
        <dbReference type="EMBL" id="AZK45123.1"/>
    </source>
</evidence>
<feature type="region of interest" description="Disordered" evidence="1">
    <location>
        <begin position="42"/>
        <end position="75"/>
    </location>
</feature>
<feature type="transmembrane region" description="Helical" evidence="2">
    <location>
        <begin position="138"/>
        <end position="156"/>
    </location>
</feature>
<organism evidence="4 5">
    <name type="scientific">Paenibacillus lentus</name>
    <dbReference type="NCBI Taxonomy" id="1338368"/>
    <lineage>
        <taxon>Bacteria</taxon>
        <taxon>Bacillati</taxon>
        <taxon>Bacillota</taxon>
        <taxon>Bacilli</taxon>
        <taxon>Bacillales</taxon>
        <taxon>Paenibacillaceae</taxon>
        <taxon>Paenibacillus</taxon>
    </lineage>
</organism>
<keyword evidence="2" id="KW-0472">Membrane</keyword>
<keyword evidence="5" id="KW-1185">Reference proteome</keyword>
<feature type="transmembrane region" description="Helical" evidence="2">
    <location>
        <begin position="162"/>
        <end position="179"/>
    </location>
</feature>
<dbReference type="InterPro" id="IPR024399">
    <property type="entry name" value="DUF2628"/>
</dbReference>
<accession>A0A3S8RQM0</accession>
<dbReference type="Pfam" id="PF10947">
    <property type="entry name" value="DUF2628"/>
    <property type="match status" value="1"/>
</dbReference>
<evidence type="ECO:0000313" key="5">
    <source>
        <dbReference type="Proteomes" id="UP000273145"/>
    </source>
</evidence>
<dbReference type="AlphaFoldDB" id="A0A3S8RQM0"/>
<proteinExistence type="predicted"/>
<dbReference type="EMBL" id="CP034248">
    <property type="protein sequence ID" value="AZK45123.1"/>
    <property type="molecule type" value="Genomic_DNA"/>
</dbReference>
<evidence type="ECO:0000256" key="2">
    <source>
        <dbReference type="SAM" id="Phobius"/>
    </source>
</evidence>
<feature type="domain" description="Zinc-ribbon" evidence="3">
    <location>
        <begin position="17"/>
        <end position="38"/>
    </location>
</feature>
<protein>
    <submittedName>
        <fullName evidence="4">DUF2628 domain-containing protein</fullName>
    </submittedName>
</protein>
<name>A0A3S8RQM0_9BACL</name>
<evidence type="ECO:0000256" key="1">
    <source>
        <dbReference type="SAM" id="MobiDB-lite"/>
    </source>
</evidence>
<dbReference type="InterPro" id="IPR026870">
    <property type="entry name" value="Zinc_ribbon_dom"/>
</dbReference>
<reference evidence="4 5" key="1">
    <citation type="submission" date="2018-11" db="EMBL/GenBank/DDBJ databases">
        <title>Genome sequencing of Paenibacillus lentus DSM25539(T).</title>
        <authorList>
            <person name="Kook J.-K."/>
            <person name="Park S.-N."/>
            <person name="Lim Y.K."/>
        </authorList>
    </citation>
    <scope>NUCLEOTIDE SEQUENCE [LARGE SCALE GENOMIC DNA]</scope>
    <source>
        <strain evidence="4 5">DSM 25539</strain>
    </source>
</reference>
<sequence length="236" mass="26132">MVFSIKKEGLNGVDYKFCSSCGRRLNATARFCEHCGMNLVSQGGGQVPPQPSQAPASGPPPVPSMPGPSPVPSSAPSYMPPPYGTYQQYSEDELTHLLRLHTNNDKYFEKVMRKSKWNWPIFLFGPIWLGYRKMYAECAMYVGTLSLISIFLMFLGSESSGGFAGVGIGMAILANQIYYKKSKKVIDQIMQSHNDPEVRRNLAIQKGGTSGWGIVYAIVIFIVSVIIEYLIEDTLL</sequence>
<dbReference type="Pfam" id="PF13240">
    <property type="entry name" value="Zn_Ribbon_1"/>
    <property type="match status" value="1"/>
</dbReference>
<dbReference type="OrthoDB" id="6691119at2"/>
<keyword evidence="2" id="KW-1133">Transmembrane helix</keyword>